<sequence>MLGLRLPSVLPRRGGSGWVTHGIAPSRESFTAPVRSLPVDAVGVVRAPVVAVAVLGWTGGSKVWF</sequence>
<name>A0ABS4VYG1_9PSEU</name>
<reference evidence="1 2" key="1">
    <citation type="submission" date="2021-03" db="EMBL/GenBank/DDBJ databases">
        <title>Sequencing the genomes of 1000 actinobacteria strains.</title>
        <authorList>
            <person name="Klenk H.-P."/>
        </authorList>
    </citation>
    <scope>NUCLEOTIDE SEQUENCE [LARGE SCALE GENOMIC DNA]</scope>
    <source>
        <strain evidence="1 2">DSM 45256</strain>
    </source>
</reference>
<evidence type="ECO:0000313" key="1">
    <source>
        <dbReference type="EMBL" id="MBP2368965.1"/>
    </source>
</evidence>
<comment type="caution">
    <text evidence="1">The sequence shown here is derived from an EMBL/GenBank/DDBJ whole genome shotgun (WGS) entry which is preliminary data.</text>
</comment>
<keyword evidence="2" id="KW-1185">Reference proteome</keyword>
<evidence type="ECO:0000313" key="2">
    <source>
        <dbReference type="Proteomes" id="UP001519295"/>
    </source>
</evidence>
<dbReference type="Proteomes" id="UP001519295">
    <property type="component" value="Unassembled WGS sequence"/>
</dbReference>
<dbReference type="EMBL" id="JAGINU010000001">
    <property type="protein sequence ID" value="MBP2368965.1"/>
    <property type="molecule type" value="Genomic_DNA"/>
</dbReference>
<protein>
    <submittedName>
        <fullName evidence="1">Uncharacterized protein</fullName>
    </submittedName>
</protein>
<accession>A0ABS4VYG1</accession>
<proteinExistence type="predicted"/>
<gene>
    <name evidence="1" type="ORF">JOF36_004661</name>
</gene>
<organism evidence="1 2">
    <name type="scientific">Pseudonocardia parietis</name>
    <dbReference type="NCBI Taxonomy" id="570936"/>
    <lineage>
        <taxon>Bacteria</taxon>
        <taxon>Bacillati</taxon>
        <taxon>Actinomycetota</taxon>
        <taxon>Actinomycetes</taxon>
        <taxon>Pseudonocardiales</taxon>
        <taxon>Pseudonocardiaceae</taxon>
        <taxon>Pseudonocardia</taxon>
    </lineage>
</organism>